<dbReference type="InterPro" id="IPR001633">
    <property type="entry name" value="EAL_dom"/>
</dbReference>
<dbReference type="SMART" id="SM00052">
    <property type="entry name" value="EAL"/>
    <property type="match status" value="1"/>
</dbReference>
<organism evidence="4 5">
    <name type="scientific">Psychrobacillus faecigallinarum</name>
    <dbReference type="NCBI Taxonomy" id="2762235"/>
    <lineage>
        <taxon>Bacteria</taxon>
        <taxon>Bacillati</taxon>
        <taxon>Bacillota</taxon>
        <taxon>Bacilli</taxon>
        <taxon>Bacillales</taxon>
        <taxon>Bacillaceae</taxon>
        <taxon>Psychrobacillus</taxon>
    </lineage>
</organism>
<evidence type="ECO:0000313" key="4">
    <source>
        <dbReference type="EMBL" id="MBD7944666.1"/>
    </source>
</evidence>
<proteinExistence type="predicted"/>
<protein>
    <submittedName>
        <fullName evidence="4">EAL domain-containing protein</fullName>
    </submittedName>
</protein>
<keyword evidence="1" id="KW-0472">Membrane</keyword>
<name>A0ABR8RA39_9BACI</name>
<feature type="domain" description="EAL" evidence="2">
    <location>
        <begin position="406"/>
        <end position="661"/>
    </location>
</feature>
<keyword evidence="1" id="KW-1133">Transmembrane helix</keyword>
<evidence type="ECO:0000259" key="2">
    <source>
        <dbReference type="PROSITE" id="PS50883"/>
    </source>
</evidence>
<feature type="transmembrane region" description="Helical" evidence="1">
    <location>
        <begin position="210"/>
        <end position="229"/>
    </location>
</feature>
<dbReference type="Pfam" id="PF03707">
    <property type="entry name" value="MHYT"/>
    <property type="match status" value="2"/>
</dbReference>
<dbReference type="SUPFAM" id="SSF55073">
    <property type="entry name" value="Nucleotide cyclase"/>
    <property type="match status" value="1"/>
</dbReference>
<dbReference type="InterPro" id="IPR029787">
    <property type="entry name" value="Nucleotide_cyclase"/>
</dbReference>
<dbReference type="RefSeq" id="WP_191697220.1">
    <property type="nucleotide sequence ID" value="NZ_JACSQO010000005.1"/>
</dbReference>
<dbReference type="PANTHER" id="PTHR33121">
    <property type="entry name" value="CYCLIC DI-GMP PHOSPHODIESTERASE PDEF"/>
    <property type="match status" value="1"/>
</dbReference>
<dbReference type="InterPro" id="IPR043128">
    <property type="entry name" value="Rev_trsase/Diguanyl_cyclase"/>
</dbReference>
<dbReference type="Proteomes" id="UP000640786">
    <property type="component" value="Unassembled WGS sequence"/>
</dbReference>
<dbReference type="PANTHER" id="PTHR33121:SF71">
    <property type="entry name" value="OXYGEN SENSOR PROTEIN DOSP"/>
    <property type="match status" value="1"/>
</dbReference>
<dbReference type="InterPro" id="IPR005330">
    <property type="entry name" value="MHYT_dom"/>
</dbReference>
<feature type="transmembrane region" description="Helical" evidence="1">
    <location>
        <begin position="97"/>
        <end position="119"/>
    </location>
</feature>
<keyword evidence="5" id="KW-1185">Reference proteome</keyword>
<sequence>MVGVIISIIVACIASFTALSLNERVQKNSFFHYLFWLILASISLGLGIWAMHFVGMTAITLPISMHYNWILTFVSLIPGVLASFIFFYWVNKPIQSWWKYIIASILMGLGIAGVHYIGIRSMEMDVQYVYDRPTIFIALCISIMFTQTALFSIKYSSKKTKNFITKTFSSILIGCAIATTHYVGILAISVYAPRDYLVATAENHSMHNTFLGVTVTFFLGMLIGVLLLSSMMDRYVKYRANYFDNLTMLPNRRSFESYIEKSVIGQTLAVWHLHDFGKINQEFSFMFGDEVIQHLTKIFMDYKPPSARLFKFESNRFAYIMRTTDDTNIHEMLIAMEKIAEILKRPITIKNKKIVLPGVCAISAVKDYRDLHSIYSNALAVFNDSSIEHKHEVIMFDPVIHTHTFEKELVDGIEKAMINKELYLVYQPKINLRNVEVAGVEVLLRWNNSKYGFLSPAVFVPILEENSKMEMVTDWIVEQACKQMYQWKKENISLGKVAINIPGHYVTSSALLKRLISITSSYEICPNEIELEITETSFVSNIEEAMRAVGVFREKGFSVALDDFGTGVSSLSYLKQIPISTLKIDKTFIEEVPNSHKDSLIVQAIIALGTSLGLEIVFEGVETKEQVGFLRASCENPILQGYYFAKPMRAEELFHWQENIKQKFADKI</sequence>
<dbReference type="SMART" id="SM00267">
    <property type="entry name" value="GGDEF"/>
    <property type="match status" value="1"/>
</dbReference>
<dbReference type="InterPro" id="IPR035919">
    <property type="entry name" value="EAL_sf"/>
</dbReference>
<dbReference type="Pfam" id="PF00990">
    <property type="entry name" value="GGDEF"/>
    <property type="match status" value="1"/>
</dbReference>
<dbReference type="InterPro" id="IPR000160">
    <property type="entry name" value="GGDEF_dom"/>
</dbReference>
<keyword evidence="1" id="KW-0812">Transmembrane</keyword>
<dbReference type="PROSITE" id="PS50883">
    <property type="entry name" value="EAL"/>
    <property type="match status" value="1"/>
</dbReference>
<dbReference type="PROSITE" id="PS50924">
    <property type="entry name" value="MHYT"/>
    <property type="match status" value="1"/>
</dbReference>
<dbReference type="InterPro" id="IPR050706">
    <property type="entry name" value="Cyclic-di-GMP_PDE-like"/>
</dbReference>
<accession>A0ABR8RA39</accession>
<reference evidence="4 5" key="1">
    <citation type="submission" date="2020-08" db="EMBL/GenBank/DDBJ databases">
        <title>A Genomic Blueprint of the Chicken Gut Microbiome.</title>
        <authorList>
            <person name="Gilroy R."/>
            <person name="Ravi A."/>
            <person name="Getino M."/>
            <person name="Pursley I."/>
            <person name="Horton D.L."/>
            <person name="Alikhan N.-F."/>
            <person name="Baker D."/>
            <person name="Gharbi K."/>
            <person name="Hall N."/>
            <person name="Watson M."/>
            <person name="Adriaenssens E.M."/>
            <person name="Foster-Nyarko E."/>
            <person name="Jarju S."/>
            <person name="Secka A."/>
            <person name="Antonio M."/>
            <person name="Oren A."/>
            <person name="Chaudhuri R."/>
            <person name="La Ragione R.M."/>
            <person name="Hildebrand F."/>
            <person name="Pallen M.J."/>
        </authorList>
    </citation>
    <scope>NUCLEOTIDE SEQUENCE [LARGE SCALE GENOMIC DNA]</scope>
    <source>
        <strain evidence="4 5">Sa2BUA9</strain>
    </source>
</reference>
<comment type="caution">
    <text evidence="4">The sequence shown here is derived from an EMBL/GenBank/DDBJ whole genome shotgun (WGS) entry which is preliminary data.</text>
</comment>
<feature type="transmembrane region" description="Helical" evidence="1">
    <location>
        <begin position="6"/>
        <end position="22"/>
    </location>
</feature>
<evidence type="ECO:0000313" key="5">
    <source>
        <dbReference type="Proteomes" id="UP000640786"/>
    </source>
</evidence>
<dbReference type="Gene3D" id="3.20.20.450">
    <property type="entry name" value="EAL domain"/>
    <property type="match status" value="1"/>
</dbReference>
<dbReference type="Pfam" id="PF00563">
    <property type="entry name" value="EAL"/>
    <property type="match status" value="1"/>
</dbReference>
<dbReference type="EMBL" id="JACSQO010000005">
    <property type="protein sequence ID" value="MBD7944666.1"/>
    <property type="molecule type" value="Genomic_DNA"/>
</dbReference>
<gene>
    <name evidence="4" type="ORF">H9650_11115</name>
</gene>
<feature type="domain" description="MHYT" evidence="3">
    <location>
        <begin position="1"/>
        <end position="191"/>
    </location>
</feature>
<evidence type="ECO:0000259" key="3">
    <source>
        <dbReference type="PROSITE" id="PS50924"/>
    </source>
</evidence>
<dbReference type="Gene3D" id="3.30.70.270">
    <property type="match status" value="1"/>
</dbReference>
<dbReference type="CDD" id="cd01948">
    <property type="entry name" value="EAL"/>
    <property type="match status" value="1"/>
</dbReference>
<feature type="transmembrane region" description="Helical" evidence="1">
    <location>
        <begin position="67"/>
        <end position="90"/>
    </location>
</feature>
<feature type="transmembrane region" description="Helical" evidence="1">
    <location>
        <begin position="134"/>
        <end position="155"/>
    </location>
</feature>
<dbReference type="SUPFAM" id="SSF141868">
    <property type="entry name" value="EAL domain-like"/>
    <property type="match status" value="1"/>
</dbReference>
<feature type="transmembrane region" description="Helical" evidence="1">
    <location>
        <begin position="34"/>
        <end position="55"/>
    </location>
</feature>
<evidence type="ECO:0000256" key="1">
    <source>
        <dbReference type="PROSITE-ProRule" id="PRU00244"/>
    </source>
</evidence>
<feature type="transmembrane region" description="Helical" evidence="1">
    <location>
        <begin position="167"/>
        <end position="190"/>
    </location>
</feature>